<comment type="caution">
    <text evidence="3">The sequence shown here is derived from an EMBL/GenBank/DDBJ whole genome shotgun (WGS) entry which is preliminary data.</text>
</comment>
<dbReference type="Gene3D" id="1.10.10.10">
    <property type="entry name" value="Winged helix-like DNA-binding domain superfamily/Winged helix DNA-binding domain"/>
    <property type="match status" value="1"/>
</dbReference>
<dbReference type="InterPro" id="IPR036388">
    <property type="entry name" value="WH-like_DNA-bd_sf"/>
</dbReference>
<feature type="compositionally biased region" description="Basic and acidic residues" evidence="1">
    <location>
        <begin position="203"/>
        <end position="221"/>
    </location>
</feature>
<keyword evidence="4" id="KW-1185">Reference proteome</keyword>
<evidence type="ECO:0000313" key="3">
    <source>
        <dbReference type="EMBL" id="MBV0925480.1"/>
    </source>
</evidence>
<feature type="domain" description="DUF7343" evidence="2">
    <location>
        <begin position="343"/>
        <end position="402"/>
    </location>
</feature>
<dbReference type="Pfam" id="PF24336">
    <property type="entry name" value="DUF7504"/>
    <property type="match status" value="1"/>
</dbReference>
<feature type="compositionally biased region" description="Low complexity" evidence="1">
    <location>
        <begin position="253"/>
        <end position="283"/>
    </location>
</feature>
<sequence length="420" mass="45080">MTSDTIEDGRLADASNVLVLAPLTPAGNSAFLELITATSAPAETNVVAITYTQPPDTWIEDWKSQIGELPGALAFTHANGAEVTNEIESSSVSDDTSITVSKVDPREPMDIIAPVTESLTRWRNNDRQTVVSVQTLTLLLEYVDFDTAFRYLHILTHRVQNDAIGFYQMDPEVHDVETINTLKPLFDAVVEFEDGEWRVAETFAESERASTDSHAQRHDTSETEAEPESGDQGVLGAISGVLERFSGFGGSGDATASTADEPTEPTEATETAETSGPETAAEPDTPSEAVDGGASTDTAGDDSAGAEPGPDPGPESDSVSDADVTEPETSESEIEQIPDEAMMTDEDLICQLLTKYGGRMKQTDVTEETTWSKSTVSRKLSAMEEKGVITRVQVGRGNLVFLAGYEPESAKSPFLQEKSD</sequence>
<dbReference type="InterPro" id="IPR055927">
    <property type="entry name" value="DUF7504"/>
</dbReference>
<evidence type="ECO:0000259" key="2">
    <source>
        <dbReference type="Pfam" id="PF24034"/>
    </source>
</evidence>
<dbReference type="CDD" id="cd00090">
    <property type="entry name" value="HTH_ARSR"/>
    <property type="match status" value="1"/>
</dbReference>
<protein>
    <submittedName>
        <fullName evidence="3">MarR family transcriptional regulator</fullName>
    </submittedName>
</protein>
<dbReference type="Pfam" id="PF24034">
    <property type="entry name" value="DUF7343"/>
    <property type="match status" value="1"/>
</dbReference>
<feature type="compositionally biased region" description="Acidic residues" evidence="1">
    <location>
        <begin position="318"/>
        <end position="345"/>
    </location>
</feature>
<dbReference type="EMBL" id="JAHQXF010000002">
    <property type="protein sequence ID" value="MBV0925480.1"/>
    <property type="molecule type" value="Genomic_DNA"/>
</dbReference>
<feature type="compositionally biased region" description="Low complexity" evidence="1">
    <location>
        <begin position="291"/>
        <end position="308"/>
    </location>
</feature>
<name>A0A8J8C9H4_9EURY</name>
<accession>A0A8J8C9H4</accession>
<dbReference type="Proteomes" id="UP000766550">
    <property type="component" value="Unassembled WGS sequence"/>
</dbReference>
<dbReference type="AlphaFoldDB" id="A0A8J8C9H4"/>
<dbReference type="InterPro" id="IPR011991">
    <property type="entry name" value="ArsR-like_HTH"/>
</dbReference>
<feature type="region of interest" description="Disordered" evidence="1">
    <location>
        <begin position="203"/>
        <end position="345"/>
    </location>
</feature>
<dbReference type="RefSeq" id="WP_162318304.1">
    <property type="nucleotide sequence ID" value="NZ_JAHQXF010000002.1"/>
</dbReference>
<organism evidence="3 4">
    <name type="scientific">Haloarcula limicola</name>
    <dbReference type="NCBI Taxonomy" id="1429915"/>
    <lineage>
        <taxon>Archaea</taxon>
        <taxon>Methanobacteriati</taxon>
        <taxon>Methanobacteriota</taxon>
        <taxon>Stenosarchaea group</taxon>
        <taxon>Halobacteria</taxon>
        <taxon>Halobacteriales</taxon>
        <taxon>Haloarculaceae</taxon>
        <taxon>Haloarcula</taxon>
    </lineage>
</organism>
<dbReference type="SUPFAM" id="SSF46785">
    <property type="entry name" value="Winged helix' DNA-binding domain"/>
    <property type="match status" value="1"/>
</dbReference>
<evidence type="ECO:0000313" key="4">
    <source>
        <dbReference type="Proteomes" id="UP000766550"/>
    </source>
</evidence>
<reference evidence="3 4" key="1">
    <citation type="submission" date="2021-06" db="EMBL/GenBank/DDBJ databases">
        <title>New haloarchaea isolates fom saline soil.</title>
        <authorList>
            <person name="Duran-Viseras A."/>
            <person name="Sanchez-Porro C.S."/>
            <person name="Ventosa A."/>
        </authorList>
    </citation>
    <scope>NUCLEOTIDE SEQUENCE [LARGE SCALE GENOMIC DNA]</scope>
    <source>
        <strain evidence="3 4">JCM 183640</strain>
    </source>
</reference>
<dbReference type="OrthoDB" id="109251at2157"/>
<evidence type="ECO:0000256" key="1">
    <source>
        <dbReference type="SAM" id="MobiDB-lite"/>
    </source>
</evidence>
<dbReference type="InterPro" id="IPR036390">
    <property type="entry name" value="WH_DNA-bd_sf"/>
</dbReference>
<dbReference type="InterPro" id="IPR055767">
    <property type="entry name" value="DUF7343"/>
</dbReference>
<gene>
    <name evidence="3" type="ORF">KTS45_14830</name>
</gene>
<proteinExistence type="predicted"/>